<organism evidence="8">
    <name type="scientific">marine metagenome</name>
    <dbReference type="NCBI Taxonomy" id="408172"/>
    <lineage>
        <taxon>unclassified sequences</taxon>
        <taxon>metagenomes</taxon>
        <taxon>ecological metagenomes</taxon>
    </lineage>
</organism>
<evidence type="ECO:0000256" key="1">
    <source>
        <dbReference type="ARBA" id="ARBA00004651"/>
    </source>
</evidence>
<proteinExistence type="predicted"/>
<feature type="transmembrane region" description="Helical" evidence="7">
    <location>
        <begin position="99"/>
        <end position="119"/>
    </location>
</feature>
<evidence type="ECO:0000256" key="4">
    <source>
        <dbReference type="ARBA" id="ARBA00022960"/>
    </source>
</evidence>
<dbReference type="Pfam" id="PF04093">
    <property type="entry name" value="MreD"/>
    <property type="match status" value="1"/>
</dbReference>
<dbReference type="NCBIfam" id="TIGR03426">
    <property type="entry name" value="shape_MreD"/>
    <property type="match status" value="1"/>
</dbReference>
<dbReference type="AlphaFoldDB" id="A0A381QDH3"/>
<comment type="subcellular location">
    <subcellularLocation>
        <location evidence="1">Cell membrane</location>
        <topology evidence="1">Multi-pass membrane protein</topology>
    </subcellularLocation>
</comment>
<keyword evidence="2" id="KW-1003">Cell membrane</keyword>
<evidence type="ECO:0000256" key="3">
    <source>
        <dbReference type="ARBA" id="ARBA00022692"/>
    </source>
</evidence>
<reference evidence="8" key="1">
    <citation type="submission" date="2018-05" db="EMBL/GenBank/DDBJ databases">
        <authorList>
            <person name="Lanie J.A."/>
            <person name="Ng W.-L."/>
            <person name="Kazmierczak K.M."/>
            <person name="Andrzejewski T.M."/>
            <person name="Davidsen T.M."/>
            <person name="Wayne K.J."/>
            <person name="Tettelin H."/>
            <person name="Glass J.I."/>
            <person name="Rusch D."/>
            <person name="Podicherti R."/>
            <person name="Tsui H.-C.T."/>
            <person name="Winkler M.E."/>
        </authorList>
    </citation>
    <scope>NUCLEOTIDE SEQUENCE</scope>
</reference>
<feature type="transmembrane region" description="Helical" evidence="7">
    <location>
        <begin position="67"/>
        <end position="87"/>
    </location>
</feature>
<feature type="transmembrane region" description="Helical" evidence="7">
    <location>
        <begin position="6"/>
        <end position="25"/>
    </location>
</feature>
<dbReference type="GO" id="GO:0008360">
    <property type="term" value="P:regulation of cell shape"/>
    <property type="evidence" value="ECO:0007669"/>
    <property type="project" value="UniProtKB-KW"/>
</dbReference>
<keyword evidence="5 7" id="KW-1133">Transmembrane helix</keyword>
<feature type="transmembrane region" description="Helical" evidence="7">
    <location>
        <begin position="131"/>
        <end position="152"/>
    </location>
</feature>
<keyword evidence="6 7" id="KW-0472">Membrane</keyword>
<evidence type="ECO:0000256" key="7">
    <source>
        <dbReference type="SAM" id="Phobius"/>
    </source>
</evidence>
<dbReference type="GO" id="GO:0005886">
    <property type="term" value="C:plasma membrane"/>
    <property type="evidence" value="ECO:0007669"/>
    <property type="project" value="UniProtKB-SubCell"/>
</dbReference>
<gene>
    <name evidence="8" type="ORF">METZ01_LOCUS30225</name>
</gene>
<dbReference type="InterPro" id="IPR007227">
    <property type="entry name" value="Cell_shape_determining_MreD"/>
</dbReference>
<protein>
    <recommendedName>
        <fullName evidence="9">Rod shape-determining protein MreD</fullName>
    </recommendedName>
</protein>
<sequence length="160" mass="19255">MKDAKTWSLLVLIFIFQYLLSDILTIRYYQPDFIVIYILYFGLYFGPYYAVIAGFCIGLLVDFTPMVSYFGISSLTYSLTGFLAGYLQNKYNRLSPFVFHFMWIIVIAFHFMVFTYIKYQLLFEIDKLQFIFRWFASFMYTLFFLLVLQYFFPIKEVQNA</sequence>
<dbReference type="EMBL" id="UINC01001314">
    <property type="protein sequence ID" value="SUZ77371.1"/>
    <property type="molecule type" value="Genomic_DNA"/>
</dbReference>
<keyword evidence="4" id="KW-0133">Cell shape</keyword>
<evidence type="ECO:0008006" key="9">
    <source>
        <dbReference type="Google" id="ProtNLM"/>
    </source>
</evidence>
<accession>A0A381QDH3</accession>
<name>A0A381QDH3_9ZZZZ</name>
<feature type="transmembrane region" description="Helical" evidence="7">
    <location>
        <begin position="37"/>
        <end position="61"/>
    </location>
</feature>
<evidence type="ECO:0000256" key="2">
    <source>
        <dbReference type="ARBA" id="ARBA00022475"/>
    </source>
</evidence>
<dbReference type="Gene3D" id="1.10.1760.20">
    <property type="match status" value="1"/>
</dbReference>
<evidence type="ECO:0000313" key="8">
    <source>
        <dbReference type="EMBL" id="SUZ77371.1"/>
    </source>
</evidence>
<evidence type="ECO:0000256" key="6">
    <source>
        <dbReference type="ARBA" id="ARBA00023136"/>
    </source>
</evidence>
<keyword evidence="3 7" id="KW-0812">Transmembrane</keyword>
<evidence type="ECO:0000256" key="5">
    <source>
        <dbReference type="ARBA" id="ARBA00022989"/>
    </source>
</evidence>